<dbReference type="Proteomes" id="UP001301140">
    <property type="component" value="Unassembled WGS sequence"/>
</dbReference>
<keyword evidence="2" id="KW-1185">Reference proteome</keyword>
<proteinExistence type="predicted"/>
<name>A0AAP3V0Z1_9PROT</name>
<protein>
    <submittedName>
        <fullName evidence="1">Uncharacterized protein</fullName>
    </submittedName>
</protein>
<dbReference type="EMBL" id="JARGEQ010000040">
    <property type="protein sequence ID" value="MDF1585754.1"/>
    <property type="molecule type" value="Genomic_DNA"/>
</dbReference>
<accession>A0AAP3V0Z1</accession>
<sequence>MSRKFWILGLCLVLLLLAFFLWPETPGEIAPPEPPVQGTAPPPD</sequence>
<dbReference type="RefSeq" id="WP_327788169.1">
    <property type="nucleotide sequence ID" value="NZ_JARGEQ010000040.1"/>
</dbReference>
<evidence type="ECO:0000313" key="1">
    <source>
        <dbReference type="EMBL" id="MDF1585754.1"/>
    </source>
</evidence>
<dbReference type="AlphaFoldDB" id="A0AAP3V0Z1"/>
<organism evidence="1 2">
    <name type="scientific">Marinimicrococcus flavescens</name>
    <dbReference type="NCBI Taxonomy" id="3031815"/>
    <lineage>
        <taxon>Bacteria</taxon>
        <taxon>Pseudomonadati</taxon>
        <taxon>Pseudomonadota</taxon>
        <taxon>Alphaproteobacteria</taxon>
        <taxon>Geminicoccales</taxon>
        <taxon>Geminicoccaceae</taxon>
        <taxon>Marinimicrococcus</taxon>
    </lineage>
</organism>
<gene>
    <name evidence="1" type="ORF">PZ740_05055</name>
</gene>
<comment type="caution">
    <text evidence="1">The sequence shown here is derived from an EMBL/GenBank/DDBJ whole genome shotgun (WGS) entry which is preliminary data.</text>
</comment>
<reference evidence="1 2" key="1">
    <citation type="submission" date="2023-03" db="EMBL/GenBank/DDBJ databases">
        <title>YIM 152171 draft genome.</title>
        <authorList>
            <person name="Yang Z."/>
        </authorList>
    </citation>
    <scope>NUCLEOTIDE SEQUENCE [LARGE SCALE GENOMIC DNA]</scope>
    <source>
        <strain evidence="1 2">YIM 152171</strain>
    </source>
</reference>
<evidence type="ECO:0000313" key="2">
    <source>
        <dbReference type="Proteomes" id="UP001301140"/>
    </source>
</evidence>